<dbReference type="GO" id="GO:0020037">
    <property type="term" value="F:heme binding"/>
    <property type="evidence" value="ECO:0007669"/>
    <property type="project" value="InterPro"/>
</dbReference>
<dbReference type="InterPro" id="IPR029044">
    <property type="entry name" value="Nucleotide-diphossugar_trans"/>
</dbReference>
<keyword evidence="6" id="KW-1185">Reference proteome</keyword>
<dbReference type="PANTHER" id="PTHR46581:SF3">
    <property type="entry name" value="ARABINOSYLTRANSFERASE RRA3"/>
    <property type="match status" value="1"/>
</dbReference>
<dbReference type="InterPro" id="IPR001128">
    <property type="entry name" value="Cyt_P450"/>
</dbReference>
<keyword evidence="2" id="KW-0961">Cell wall biogenesis/degradation</keyword>
<dbReference type="PANTHER" id="PTHR46581">
    <property type="entry name" value="ARABINOSYLTRANSFERASE RRA3"/>
    <property type="match status" value="1"/>
</dbReference>
<comment type="caution">
    <text evidence="2">Lacks conserved residue(s) required for the propagation of feature annotation.</text>
</comment>
<comment type="subcellular location">
    <subcellularLocation>
        <location evidence="2">Golgi apparatus membrane</location>
        <topology evidence="2">Single-pass type II membrane protein</topology>
    </subcellularLocation>
</comment>
<dbReference type="Proteomes" id="UP000807159">
    <property type="component" value="Chromosome 2"/>
</dbReference>
<protein>
    <recommendedName>
        <fullName evidence="2">Glycosyltransferase</fullName>
        <ecNumber evidence="2">2.4.2.-</ecNumber>
    </recommendedName>
</protein>
<dbReference type="Gene3D" id="1.10.630.10">
    <property type="entry name" value="Cytochrome P450"/>
    <property type="match status" value="1"/>
</dbReference>
<keyword evidence="2" id="KW-0333">Golgi apparatus</keyword>
<dbReference type="GO" id="GO:0005506">
    <property type="term" value="F:iron ion binding"/>
    <property type="evidence" value="ECO:0007669"/>
    <property type="project" value="InterPro"/>
</dbReference>
<organism evidence="5 6">
    <name type="scientific">Populus deltoides</name>
    <name type="common">Eastern poplar</name>
    <name type="synonym">Eastern cottonwood</name>
    <dbReference type="NCBI Taxonomy" id="3696"/>
    <lineage>
        <taxon>Eukaryota</taxon>
        <taxon>Viridiplantae</taxon>
        <taxon>Streptophyta</taxon>
        <taxon>Embryophyta</taxon>
        <taxon>Tracheophyta</taxon>
        <taxon>Spermatophyta</taxon>
        <taxon>Magnoliopsida</taxon>
        <taxon>eudicotyledons</taxon>
        <taxon>Gunneridae</taxon>
        <taxon>Pentapetalae</taxon>
        <taxon>rosids</taxon>
        <taxon>fabids</taxon>
        <taxon>Malpighiales</taxon>
        <taxon>Salicaceae</taxon>
        <taxon>Saliceae</taxon>
        <taxon>Populus</taxon>
    </lineage>
</organism>
<keyword evidence="2" id="KW-0328">Glycosyltransferase</keyword>
<keyword evidence="2" id="KW-0812">Transmembrane</keyword>
<evidence type="ECO:0000256" key="2">
    <source>
        <dbReference type="RuleBase" id="RU363055"/>
    </source>
</evidence>
<evidence type="ECO:0000313" key="5">
    <source>
        <dbReference type="EMBL" id="KAH8516551.1"/>
    </source>
</evidence>
<dbReference type="GO" id="GO:0016705">
    <property type="term" value="F:oxidoreductase activity, acting on paired donors, with incorporation or reduction of molecular oxygen"/>
    <property type="evidence" value="ECO:0007669"/>
    <property type="project" value="InterPro"/>
</dbReference>
<gene>
    <name evidence="5" type="ORF">H0E87_004773</name>
</gene>
<dbReference type="InterPro" id="IPR036396">
    <property type="entry name" value="Cyt_P450_sf"/>
</dbReference>
<feature type="coiled-coil region" evidence="3">
    <location>
        <begin position="478"/>
        <end position="519"/>
    </location>
</feature>
<comment type="similarity">
    <text evidence="1 2">Belongs to the glycosyltransferase 77 family.</text>
</comment>
<evidence type="ECO:0000256" key="1">
    <source>
        <dbReference type="ARBA" id="ARBA00007033"/>
    </source>
</evidence>
<keyword evidence="2" id="KW-0472">Membrane</keyword>
<feature type="transmembrane region" description="Helical" evidence="2">
    <location>
        <begin position="426"/>
        <end position="444"/>
    </location>
</feature>
<comment type="caution">
    <text evidence="5">The sequence shown here is derived from an EMBL/GenBank/DDBJ whole genome shotgun (WGS) entry which is preliminary data.</text>
</comment>
<dbReference type="InterPro" id="IPR005069">
    <property type="entry name" value="Nucl-diP-sugar_transferase"/>
</dbReference>
<dbReference type="EC" id="2.4.2.-" evidence="2"/>
<name>A0A8T2ZGY0_POPDE</name>
<dbReference type="GO" id="GO:0080147">
    <property type="term" value="P:root hair cell development"/>
    <property type="evidence" value="ECO:0007669"/>
    <property type="project" value="InterPro"/>
</dbReference>
<dbReference type="EMBL" id="JACEGQ020000002">
    <property type="protein sequence ID" value="KAH8516551.1"/>
    <property type="molecule type" value="Genomic_DNA"/>
</dbReference>
<dbReference type="GO" id="GO:0071555">
    <property type="term" value="P:cell wall organization"/>
    <property type="evidence" value="ECO:0007669"/>
    <property type="project" value="UniProtKB-KW"/>
</dbReference>
<dbReference type="SUPFAM" id="SSF53448">
    <property type="entry name" value="Nucleotide-diphospho-sugar transferases"/>
    <property type="match status" value="1"/>
</dbReference>
<dbReference type="Pfam" id="PF03407">
    <property type="entry name" value="Nucleotid_trans"/>
    <property type="match status" value="1"/>
</dbReference>
<feature type="domain" description="Nucleotide-diphospho-sugar transferase" evidence="4">
    <location>
        <begin position="592"/>
        <end position="814"/>
    </location>
</feature>
<keyword evidence="2" id="KW-0735">Signal-anchor</keyword>
<evidence type="ECO:0000259" key="4">
    <source>
        <dbReference type="Pfam" id="PF03407"/>
    </source>
</evidence>
<reference evidence="5" key="1">
    <citation type="journal article" date="2021" name="J. Hered.">
        <title>Genome Assembly of Salicaceae Populus deltoides (Eastern Cottonwood) I-69 Based on Nanopore Sequencing and Hi-C Technologies.</title>
        <authorList>
            <person name="Bai S."/>
            <person name="Wu H."/>
            <person name="Zhang J."/>
            <person name="Pan Z."/>
            <person name="Zhao W."/>
            <person name="Li Z."/>
            <person name="Tong C."/>
        </authorList>
    </citation>
    <scope>NUCLEOTIDE SEQUENCE</scope>
    <source>
        <tissue evidence="5">Leaf</tissue>
    </source>
</reference>
<dbReference type="AlphaFoldDB" id="A0A8T2ZGY0"/>
<keyword evidence="3" id="KW-0175">Coiled coil</keyword>
<dbReference type="GO" id="GO:0016757">
    <property type="term" value="F:glycosyltransferase activity"/>
    <property type="evidence" value="ECO:0007669"/>
    <property type="project" value="UniProtKB-KW"/>
</dbReference>
<dbReference type="SUPFAM" id="SSF48264">
    <property type="entry name" value="Cytochrome P450"/>
    <property type="match status" value="1"/>
</dbReference>
<accession>A0A8T2ZGY0</accession>
<evidence type="ECO:0000256" key="3">
    <source>
        <dbReference type="SAM" id="Coils"/>
    </source>
</evidence>
<proteinExistence type="inferred from homology"/>
<sequence length="838" mass="95770">MRGRSRAVPESRVYLFIHDWITERSPPSLNSTAFSLTRTDLTMQILLLLLVSLLLACIFKFIHSVMWVPWRIQVHFRRQGINGPSYRLLLGNAPEFGRLFSEARSKPMPFNHDVVPRVAPFYHEWSRKYGKTFLYWFGTKPTLAISDPDMIKEVLMNTGDGSFEKARNNPLAKLLFGQGLIGLNGDEWAHHRRIANQAFMIERVKCWVPGIVASTENMLTKWEEIRGGRDEFEMDVMDDLQDLSADVISKTAFGSNYEEGRRVFGLQEQQKYLAFQALGNAYIPGFRFLPTKKNRERWRIEKETREAIKNLIKTNNRVKENSKNLLCLLMSSYKNGDGREETLGVEDVGNFRPGYDHGGSRSTSESFERLDRDLNFVKTAHGRRASRAQRRKWTIHRMITDDALNTEQGMAVLRRDKGQSLSGSRIALAVVVGVLLGFVFSVLYPHGFFNSDLANPHRRIANSNLQTGSSSCESPERIKMLKADIVSISEKNAELKKQVRELNEKLQLAEQGQDHAQKQVLLLGKQQKAGPFGTVKGLRTNPTVVPDESVNARLAKLLEEVAVHKELIVALANSNVKAMLEVWFTNIKKAGIRNYLVVALDDHIVDFCKSNDVPVYKRDPDSDIDSVARTGGNHAVSGLKFHILREFLQLGYSVLLSDIDIIYLQNPFDHLYRDSDIESMSDGHDNMTTYGFNDVFDEPAMSWARYAHTMRIWVYNSGFFYIRPTLPSIELLDRVAGRLSREPNSWDQAVFNEELFYPSHPGYDGLHAAKRTMDIFLFMNSKVLFKTVRKDPALKKLKPVIVHVNYHPDKLRRMQAVVEFYVNGKKDALDPFPDGSDW</sequence>
<keyword evidence="2" id="KW-1133">Transmembrane helix</keyword>
<dbReference type="GO" id="GO:0004497">
    <property type="term" value="F:monooxygenase activity"/>
    <property type="evidence" value="ECO:0007669"/>
    <property type="project" value="InterPro"/>
</dbReference>
<dbReference type="InterPro" id="IPR044290">
    <property type="entry name" value="RRA1/2/3"/>
</dbReference>
<dbReference type="Pfam" id="PF00067">
    <property type="entry name" value="p450"/>
    <property type="match status" value="1"/>
</dbReference>
<evidence type="ECO:0000313" key="6">
    <source>
        <dbReference type="Proteomes" id="UP000807159"/>
    </source>
</evidence>
<feature type="transmembrane region" description="Helical" evidence="2">
    <location>
        <begin position="45"/>
        <end position="68"/>
    </location>
</feature>
<keyword evidence="2" id="KW-0808">Transferase</keyword>
<dbReference type="GO" id="GO:0000139">
    <property type="term" value="C:Golgi membrane"/>
    <property type="evidence" value="ECO:0007669"/>
    <property type="project" value="UniProtKB-SubCell"/>
</dbReference>